<gene>
    <name evidence="1" type="ORF">GGD90_001717</name>
</gene>
<organism evidence="1 2">
    <name type="scientific">Rhodocyclus tenuis</name>
    <name type="common">Rhodospirillum tenue</name>
    <dbReference type="NCBI Taxonomy" id="1066"/>
    <lineage>
        <taxon>Bacteria</taxon>
        <taxon>Pseudomonadati</taxon>
        <taxon>Pseudomonadota</taxon>
        <taxon>Betaproteobacteria</taxon>
        <taxon>Rhodocyclales</taxon>
        <taxon>Rhodocyclaceae</taxon>
        <taxon>Rhodocyclus</taxon>
    </lineage>
</organism>
<evidence type="ECO:0000313" key="2">
    <source>
        <dbReference type="Proteomes" id="UP000587070"/>
    </source>
</evidence>
<dbReference type="AlphaFoldDB" id="A0A840G620"/>
<reference evidence="1 2" key="1">
    <citation type="submission" date="2020-08" db="EMBL/GenBank/DDBJ databases">
        <title>Genome sequencing of Purple Non-Sulfur Bacteria from various extreme environments.</title>
        <authorList>
            <person name="Mayer M."/>
        </authorList>
    </citation>
    <scope>NUCLEOTIDE SEQUENCE [LARGE SCALE GENOMIC DNA]</scope>
    <source>
        <strain evidence="1 2">2761</strain>
    </source>
</reference>
<sequence length="94" mass="10198">MFMIVRSICNAGGVLFAPAAWALIGIRCFLNSNVIFRARPLQKISSLTGEMTKYFDRTMAGSGRKRLTRGWRICQQGGWNGGPAAATLTPPAPP</sequence>
<dbReference type="EMBL" id="JACIGE010000005">
    <property type="protein sequence ID" value="MBB4247346.1"/>
    <property type="molecule type" value="Genomic_DNA"/>
</dbReference>
<accession>A0A840G620</accession>
<dbReference type="Proteomes" id="UP000587070">
    <property type="component" value="Unassembled WGS sequence"/>
</dbReference>
<proteinExistence type="predicted"/>
<keyword evidence="2" id="KW-1185">Reference proteome</keyword>
<dbReference type="RefSeq" id="WP_153116114.1">
    <property type="nucleotide sequence ID" value="NZ_JACIGE010000005.1"/>
</dbReference>
<protein>
    <submittedName>
        <fullName evidence="1">Uncharacterized protein</fullName>
    </submittedName>
</protein>
<evidence type="ECO:0000313" key="1">
    <source>
        <dbReference type="EMBL" id="MBB4247346.1"/>
    </source>
</evidence>
<name>A0A840G620_RHOTE</name>
<comment type="caution">
    <text evidence="1">The sequence shown here is derived from an EMBL/GenBank/DDBJ whole genome shotgun (WGS) entry which is preliminary data.</text>
</comment>